<sequence length="130" mass="14383">MKIEHVAFNVADPVAVADWYVRHLGLRIVRHLPSPTQTHFLADDTGATVLEIYCNPPDQIPDYAAMNPLLFHLAFVSASPDDDRARLTDAGASFVDELKLPDGSHLVMLRDPWGVALQLCKRAVPLVVFP</sequence>
<dbReference type="InterPro" id="IPR004360">
    <property type="entry name" value="Glyas_Fos-R_dOase_dom"/>
</dbReference>
<evidence type="ECO:0000313" key="2">
    <source>
        <dbReference type="EMBL" id="MBK1815656.1"/>
    </source>
</evidence>
<dbReference type="Proteomes" id="UP000600139">
    <property type="component" value="Unassembled WGS sequence"/>
</dbReference>
<feature type="domain" description="VOC" evidence="1">
    <location>
        <begin position="2"/>
        <end position="122"/>
    </location>
</feature>
<evidence type="ECO:0000313" key="3">
    <source>
        <dbReference type="Proteomes" id="UP000600139"/>
    </source>
</evidence>
<comment type="caution">
    <text evidence="2">The sequence shown here is derived from an EMBL/GenBank/DDBJ whole genome shotgun (WGS) entry which is preliminary data.</text>
</comment>
<dbReference type="Pfam" id="PF00903">
    <property type="entry name" value="Glyoxalase"/>
    <property type="match status" value="1"/>
</dbReference>
<dbReference type="PROSITE" id="PS51819">
    <property type="entry name" value="VOC"/>
    <property type="match status" value="1"/>
</dbReference>
<reference evidence="2" key="1">
    <citation type="submission" date="2021-01" db="EMBL/GenBank/DDBJ databases">
        <title>Modified the classification status of verrucomicrobia.</title>
        <authorList>
            <person name="Feng X."/>
        </authorList>
    </citation>
    <scope>NUCLEOTIDE SEQUENCE</scope>
    <source>
        <strain evidence="2">JCM 18052</strain>
    </source>
</reference>
<dbReference type="SUPFAM" id="SSF54593">
    <property type="entry name" value="Glyoxalase/Bleomycin resistance protein/Dihydroxybiphenyl dioxygenase"/>
    <property type="match status" value="1"/>
</dbReference>
<dbReference type="RefSeq" id="WP_200350615.1">
    <property type="nucleotide sequence ID" value="NZ_BAABHZ010000008.1"/>
</dbReference>
<dbReference type="InterPro" id="IPR029068">
    <property type="entry name" value="Glyas_Bleomycin-R_OHBP_Dase"/>
</dbReference>
<gene>
    <name evidence="2" type="ORF">JIN84_08515</name>
</gene>
<dbReference type="AlphaFoldDB" id="A0A934R3K6"/>
<name>A0A934R3K6_9BACT</name>
<keyword evidence="3" id="KW-1185">Reference proteome</keyword>
<dbReference type="InterPro" id="IPR037523">
    <property type="entry name" value="VOC_core"/>
</dbReference>
<protein>
    <submittedName>
        <fullName evidence="2">VOC family protein</fullName>
    </submittedName>
</protein>
<proteinExistence type="predicted"/>
<dbReference type="Gene3D" id="3.10.180.10">
    <property type="entry name" value="2,3-Dihydroxybiphenyl 1,2-Dioxygenase, domain 1"/>
    <property type="match status" value="1"/>
</dbReference>
<dbReference type="EMBL" id="JAENIK010000009">
    <property type="protein sequence ID" value="MBK1815656.1"/>
    <property type="molecule type" value="Genomic_DNA"/>
</dbReference>
<organism evidence="2 3">
    <name type="scientific">Luteolibacter yonseiensis</name>
    <dbReference type="NCBI Taxonomy" id="1144680"/>
    <lineage>
        <taxon>Bacteria</taxon>
        <taxon>Pseudomonadati</taxon>
        <taxon>Verrucomicrobiota</taxon>
        <taxon>Verrucomicrobiia</taxon>
        <taxon>Verrucomicrobiales</taxon>
        <taxon>Verrucomicrobiaceae</taxon>
        <taxon>Luteolibacter</taxon>
    </lineage>
</organism>
<evidence type="ECO:0000259" key="1">
    <source>
        <dbReference type="PROSITE" id="PS51819"/>
    </source>
</evidence>
<dbReference type="CDD" id="cd06587">
    <property type="entry name" value="VOC"/>
    <property type="match status" value="1"/>
</dbReference>
<accession>A0A934R3K6</accession>